<accession>A0A0B0MI09</accession>
<organism evidence="1 2">
    <name type="scientific">Gossypium arboreum</name>
    <name type="common">Tree cotton</name>
    <name type="synonym">Gossypium nanking</name>
    <dbReference type="NCBI Taxonomy" id="29729"/>
    <lineage>
        <taxon>Eukaryota</taxon>
        <taxon>Viridiplantae</taxon>
        <taxon>Streptophyta</taxon>
        <taxon>Embryophyta</taxon>
        <taxon>Tracheophyta</taxon>
        <taxon>Spermatophyta</taxon>
        <taxon>Magnoliopsida</taxon>
        <taxon>eudicotyledons</taxon>
        <taxon>Gunneridae</taxon>
        <taxon>Pentapetalae</taxon>
        <taxon>rosids</taxon>
        <taxon>malvids</taxon>
        <taxon>Malvales</taxon>
        <taxon>Malvaceae</taxon>
        <taxon>Malvoideae</taxon>
        <taxon>Gossypium</taxon>
    </lineage>
</organism>
<reference evidence="2" key="1">
    <citation type="submission" date="2014-09" db="EMBL/GenBank/DDBJ databases">
        <authorList>
            <person name="Mudge J."/>
            <person name="Ramaraj T."/>
            <person name="Lindquist I.E."/>
            <person name="Bharti A.K."/>
            <person name="Sundararajan A."/>
            <person name="Cameron C.T."/>
            <person name="Woodward J.E."/>
            <person name="May G.D."/>
            <person name="Brubaker C."/>
            <person name="Broadhvest J."/>
            <person name="Wilkins T.A."/>
        </authorList>
    </citation>
    <scope>NUCLEOTIDE SEQUENCE</scope>
    <source>
        <strain evidence="2">cv. AKA8401</strain>
    </source>
</reference>
<dbReference type="AlphaFoldDB" id="A0A0B0MI09"/>
<proteinExistence type="predicted"/>
<gene>
    <name evidence="1" type="ORF">F383_19849</name>
</gene>
<comment type="caution">
    <text evidence="1">The sequence shown here is derived from an EMBL/GenBank/DDBJ whole genome shotgun (WGS) entry which is preliminary data.</text>
</comment>
<evidence type="ECO:0000313" key="2">
    <source>
        <dbReference type="Proteomes" id="UP000032142"/>
    </source>
</evidence>
<protein>
    <submittedName>
        <fullName evidence="1">Uncharacterized protein</fullName>
    </submittedName>
</protein>
<name>A0A0B0MI09_GOSAR</name>
<dbReference type="EMBL" id="JRRC01108081">
    <property type="protein sequence ID" value="KHG00022.1"/>
    <property type="molecule type" value="Genomic_DNA"/>
</dbReference>
<sequence>MIQIQTFLTRSASSSQSMVSSLMFLYRIFNFHKCISCSNLLARFMQINCSWFPFG</sequence>
<dbReference type="Proteomes" id="UP000032142">
    <property type="component" value="Unassembled WGS sequence"/>
</dbReference>
<evidence type="ECO:0000313" key="1">
    <source>
        <dbReference type="EMBL" id="KHG00022.1"/>
    </source>
</evidence>
<keyword evidence="2" id="KW-1185">Reference proteome</keyword>